<sequence>MINTKCAVCNSFQPFRVKYKENFSEKDIKSKTFSTRKEHSGTASNPHYRIVECKRCGLIYSNPILEPSVIEKLYVGGEFKYSKARTRALKESYGKCVAAAAKFVRRRERFLDIGCGNGFLLEVAKELGFKEVYGLEPNKYCLKIARKDIRPKIINDILKPNSFKKNYFDLICSFFVLDHVTDPNHFLRICHSFLKKEGVILCVSNDTKALSAKLLGEKSPIINMSHIYLFDSSTVKKIFENNSFQTLRQWNVSTVNSFNDWLGYLSLSPKVKNVLSFILKKTGLSSRKISLKAGNFGYIGVKL</sequence>
<dbReference type="PANTHER" id="PTHR43861:SF6">
    <property type="entry name" value="METHYLTRANSFERASE TYPE 11"/>
    <property type="match status" value="1"/>
</dbReference>
<proteinExistence type="predicted"/>
<comment type="caution">
    <text evidence="1">The sequence shown here is derived from an EMBL/GenBank/DDBJ whole genome shotgun (WGS) entry which is preliminary data.</text>
</comment>
<organism evidence="1 2">
    <name type="scientific">Candidatus Iainarchaeum sp</name>
    <dbReference type="NCBI Taxonomy" id="3101447"/>
    <lineage>
        <taxon>Archaea</taxon>
        <taxon>Candidatus Iainarchaeota</taxon>
        <taxon>Candidatus Iainarchaeia</taxon>
        <taxon>Candidatus Iainarchaeales</taxon>
        <taxon>Candidatus Iainarchaeaceae</taxon>
        <taxon>Candidatus Iainarchaeum</taxon>
    </lineage>
</organism>
<gene>
    <name evidence="1" type="ORF">JW744_04780</name>
</gene>
<evidence type="ECO:0000313" key="1">
    <source>
        <dbReference type="EMBL" id="MBN2067757.1"/>
    </source>
</evidence>
<reference evidence="1" key="1">
    <citation type="submission" date="2021-01" db="EMBL/GenBank/DDBJ databases">
        <title>Active Sulfur Cycling in an Early Earth Analoge.</title>
        <authorList>
            <person name="Hahn C.R."/>
            <person name="Youssef N.H."/>
            <person name="Elshahed M."/>
        </authorList>
    </citation>
    <scope>NUCLEOTIDE SEQUENCE</scope>
    <source>
        <strain evidence="1">Zod_Metabat.1151</strain>
    </source>
</reference>
<dbReference type="InterPro" id="IPR029063">
    <property type="entry name" value="SAM-dependent_MTases_sf"/>
</dbReference>
<dbReference type="EMBL" id="JAFGDB010000081">
    <property type="protein sequence ID" value="MBN2067757.1"/>
    <property type="molecule type" value="Genomic_DNA"/>
</dbReference>
<accession>A0A939C968</accession>
<dbReference type="GO" id="GO:0032259">
    <property type="term" value="P:methylation"/>
    <property type="evidence" value="ECO:0007669"/>
    <property type="project" value="UniProtKB-KW"/>
</dbReference>
<keyword evidence="1" id="KW-0489">Methyltransferase</keyword>
<dbReference type="CDD" id="cd02440">
    <property type="entry name" value="AdoMet_MTases"/>
    <property type="match status" value="1"/>
</dbReference>
<dbReference type="SUPFAM" id="SSF53335">
    <property type="entry name" value="S-adenosyl-L-methionine-dependent methyltransferases"/>
    <property type="match status" value="1"/>
</dbReference>
<dbReference type="Proteomes" id="UP000809243">
    <property type="component" value="Unassembled WGS sequence"/>
</dbReference>
<dbReference type="GO" id="GO:0008168">
    <property type="term" value="F:methyltransferase activity"/>
    <property type="evidence" value="ECO:0007669"/>
    <property type="project" value="UniProtKB-KW"/>
</dbReference>
<dbReference type="AlphaFoldDB" id="A0A939C968"/>
<dbReference type="PANTHER" id="PTHR43861">
    <property type="entry name" value="TRANS-ACONITATE 2-METHYLTRANSFERASE-RELATED"/>
    <property type="match status" value="1"/>
</dbReference>
<dbReference type="Gene3D" id="3.40.50.150">
    <property type="entry name" value="Vaccinia Virus protein VP39"/>
    <property type="match status" value="1"/>
</dbReference>
<evidence type="ECO:0000313" key="2">
    <source>
        <dbReference type="Proteomes" id="UP000809243"/>
    </source>
</evidence>
<keyword evidence="1" id="KW-0808">Transferase</keyword>
<dbReference type="Pfam" id="PF13489">
    <property type="entry name" value="Methyltransf_23"/>
    <property type="match status" value="1"/>
</dbReference>
<protein>
    <submittedName>
        <fullName evidence="1">Class I SAM-dependent methyltransferase</fullName>
    </submittedName>
</protein>
<name>A0A939C968_9ARCH</name>